<evidence type="ECO:0000256" key="1">
    <source>
        <dbReference type="SAM" id="Coils"/>
    </source>
</evidence>
<reference evidence="3 4" key="1">
    <citation type="journal article" date="2024" name="BMC Genomics">
        <title>De novo assembly and annotation of Popillia japonica's genome with initial clues to its potential as an invasive pest.</title>
        <authorList>
            <person name="Cucini C."/>
            <person name="Boschi S."/>
            <person name="Funari R."/>
            <person name="Cardaioli E."/>
            <person name="Iannotti N."/>
            <person name="Marturano G."/>
            <person name="Paoli F."/>
            <person name="Bruttini M."/>
            <person name="Carapelli A."/>
            <person name="Frati F."/>
            <person name="Nardi F."/>
        </authorList>
    </citation>
    <scope>NUCLEOTIDE SEQUENCE [LARGE SCALE GENOMIC DNA]</scope>
    <source>
        <strain evidence="3">DMR45628</strain>
    </source>
</reference>
<evidence type="ECO:0000313" key="3">
    <source>
        <dbReference type="EMBL" id="KAK9753439.1"/>
    </source>
</evidence>
<evidence type="ECO:0000256" key="2">
    <source>
        <dbReference type="SAM" id="MobiDB-lite"/>
    </source>
</evidence>
<evidence type="ECO:0000313" key="4">
    <source>
        <dbReference type="Proteomes" id="UP001458880"/>
    </source>
</evidence>
<feature type="region of interest" description="Disordered" evidence="2">
    <location>
        <begin position="1"/>
        <end position="38"/>
    </location>
</feature>
<organism evidence="3 4">
    <name type="scientific">Popillia japonica</name>
    <name type="common">Japanese beetle</name>
    <dbReference type="NCBI Taxonomy" id="7064"/>
    <lineage>
        <taxon>Eukaryota</taxon>
        <taxon>Metazoa</taxon>
        <taxon>Ecdysozoa</taxon>
        <taxon>Arthropoda</taxon>
        <taxon>Hexapoda</taxon>
        <taxon>Insecta</taxon>
        <taxon>Pterygota</taxon>
        <taxon>Neoptera</taxon>
        <taxon>Endopterygota</taxon>
        <taxon>Coleoptera</taxon>
        <taxon>Polyphaga</taxon>
        <taxon>Scarabaeiformia</taxon>
        <taxon>Scarabaeidae</taxon>
        <taxon>Rutelinae</taxon>
        <taxon>Popillia</taxon>
    </lineage>
</organism>
<feature type="compositionally biased region" description="Basic and acidic residues" evidence="2">
    <location>
        <begin position="8"/>
        <end position="21"/>
    </location>
</feature>
<protein>
    <submittedName>
        <fullName evidence="3">Uncharacterized protein</fullName>
    </submittedName>
</protein>
<dbReference type="EMBL" id="JASPKY010000014">
    <property type="protein sequence ID" value="KAK9753439.1"/>
    <property type="molecule type" value="Genomic_DNA"/>
</dbReference>
<dbReference type="AlphaFoldDB" id="A0AAW1N4A8"/>
<dbReference type="Proteomes" id="UP001458880">
    <property type="component" value="Unassembled WGS sequence"/>
</dbReference>
<proteinExistence type="predicted"/>
<feature type="coiled-coil region" evidence="1">
    <location>
        <begin position="78"/>
        <end position="108"/>
    </location>
</feature>
<gene>
    <name evidence="3" type="ORF">QE152_g3563</name>
</gene>
<comment type="caution">
    <text evidence="3">The sequence shown here is derived from an EMBL/GenBank/DDBJ whole genome shotgun (WGS) entry which is preliminary data.</text>
</comment>
<keyword evidence="1" id="KW-0175">Coiled coil</keyword>
<name>A0AAW1N4A8_POPJA</name>
<dbReference type="Gene3D" id="3.30.70.1820">
    <property type="entry name" value="L1 transposable element, RRM domain"/>
    <property type="match status" value="1"/>
</dbReference>
<accession>A0AAW1N4A8</accession>
<sequence>MAGSNTERVTRSATSDKDESLIQKMAGSNTERVTRSATSDKDESLIQKIIERVLISPLFLEKLTSSLTEKLAVQDGHIKVCTEKVELLENKYQDLNNKLESLEQYSRKNNLRIFGVPKVEGEHTESTVIKLVKDKLNISISPNDIDCCHRLNEKEGQYPPKHIYEIIWENDENIND</sequence>
<keyword evidence="4" id="KW-1185">Reference proteome</keyword>